<evidence type="ECO:0000313" key="3">
    <source>
        <dbReference type="WBParaSite" id="HPLM_0000065001-mRNA-1"/>
    </source>
</evidence>
<reference evidence="1 2" key="2">
    <citation type="submission" date="2018-11" db="EMBL/GenBank/DDBJ databases">
        <authorList>
            <consortium name="Pathogen Informatics"/>
        </authorList>
    </citation>
    <scope>NUCLEOTIDE SEQUENCE [LARGE SCALE GENOMIC DNA]</scope>
    <source>
        <strain evidence="1 2">MHpl1</strain>
    </source>
</reference>
<dbReference type="AlphaFoldDB" id="A0A0N4VTN3"/>
<evidence type="ECO:0000313" key="2">
    <source>
        <dbReference type="Proteomes" id="UP000268014"/>
    </source>
</evidence>
<dbReference type="Proteomes" id="UP000268014">
    <property type="component" value="Unassembled WGS sequence"/>
</dbReference>
<dbReference type="WBParaSite" id="HPLM_0000065001-mRNA-1">
    <property type="protein sequence ID" value="HPLM_0000065001-mRNA-1"/>
    <property type="gene ID" value="HPLM_0000065001"/>
</dbReference>
<sequence length="59" mass="7022">LLSHHLLETTIARLHKLFWIRLRPLLIGDIQDHNRIHVLRQPFGCHRMKYGHTEMANSS</sequence>
<keyword evidence="2" id="KW-1185">Reference proteome</keyword>
<name>A0A0N4VTN3_HAEPC</name>
<gene>
    <name evidence="1" type="ORF">HPLM_LOCUS651</name>
</gene>
<accession>A0A0N4VTN3</accession>
<reference evidence="3" key="1">
    <citation type="submission" date="2017-02" db="UniProtKB">
        <authorList>
            <consortium name="WormBaseParasite"/>
        </authorList>
    </citation>
    <scope>IDENTIFICATION</scope>
</reference>
<protein>
    <submittedName>
        <fullName evidence="3">Ovule protein</fullName>
    </submittedName>
</protein>
<organism evidence="3">
    <name type="scientific">Haemonchus placei</name>
    <name type="common">Barber's pole worm</name>
    <dbReference type="NCBI Taxonomy" id="6290"/>
    <lineage>
        <taxon>Eukaryota</taxon>
        <taxon>Metazoa</taxon>
        <taxon>Ecdysozoa</taxon>
        <taxon>Nematoda</taxon>
        <taxon>Chromadorea</taxon>
        <taxon>Rhabditida</taxon>
        <taxon>Rhabditina</taxon>
        <taxon>Rhabditomorpha</taxon>
        <taxon>Strongyloidea</taxon>
        <taxon>Trichostrongylidae</taxon>
        <taxon>Haemonchus</taxon>
    </lineage>
</organism>
<dbReference type="EMBL" id="UZAF01000540">
    <property type="protein sequence ID" value="VDO05977.1"/>
    <property type="molecule type" value="Genomic_DNA"/>
</dbReference>
<proteinExistence type="predicted"/>
<evidence type="ECO:0000313" key="1">
    <source>
        <dbReference type="EMBL" id="VDO05977.1"/>
    </source>
</evidence>